<dbReference type="EMBL" id="CM056742">
    <property type="protein sequence ID" value="KAJ8674704.1"/>
    <property type="molecule type" value="Genomic_DNA"/>
</dbReference>
<keyword evidence="2" id="KW-1185">Reference proteome</keyword>
<protein>
    <submittedName>
        <fullName evidence="1">Uncharacterized protein</fullName>
    </submittedName>
</protein>
<accession>A0ACC2NWP7</accession>
<reference evidence="1" key="1">
    <citation type="submission" date="2023-04" db="EMBL/GenBank/DDBJ databases">
        <title>A chromosome-level genome assembly of the parasitoid wasp Eretmocerus hayati.</title>
        <authorList>
            <person name="Zhong Y."/>
            <person name="Liu S."/>
            <person name="Liu Y."/>
        </authorList>
    </citation>
    <scope>NUCLEOTIDE SEQUENCE</scope>
    <source>
        <strain evidence="1">ZJU_SS_LIU_2023</strain>
    </source>
</reference>
<comment type="caution">
    <text evidence="1">The sequence shown here is derived from an EMBL/GenBank/DDBJ whole genome shotgun (WGS) entry which is preliminary data.</text>
</comment>
<dbReference type="Proteomes" id="UP001239111">
    <property type="component" value="Chromosome 2"/>
</dbReference>
<evidence type="ECO:0000313" key="2">
    <source>
        <dbReference type="Proteomes" id="UP001239111"/>
    </source>
</evidence>
<evidence type="ECO:0000313" key="1">
    <source>
        <dbReference type="EMBL" id="KAJ8674704.1"/>
    </source>
</evidence>
<organism evidence="1 2">
    <name type="scientific">Eretmocerus hayati</name>
    <dbReference type="NCBI Taxonomy" id="131215"/>
    <lineage>
        <taxon>Eukaryota</taxon>
        <taxon>Metazoa</taxon>
        <taxon>Ecdysozoa</taxon>
        <taxon>Arthropoda</taxon>
        <taxon>Hexapoda</taxon>
        <taxon>Insecta</taxon>
        <taxon>Pterygota</taxon>
        <taxon>Neoptera</taxon>
        <taxon>Endopterygota</taxon>
        <taxon>Hymenoptera</taxon>
        <taxon>Apocrita</taxon>
        <taxon>Proctotrupomorpha</taxon>
        <taxon>Chalcidoidea</taxon>
        <taxon>Aphelinidae</taxon>
        <taxon>Aphelininae</taxon>
        <taxon>Eretmocerus</taxon>
    </lineage>
</organism>
<sequence length="107" mass="11848">MMKLKQLRTVRLDAFTKAVNLFTGKKCAAGVNINDLTTAFRKTHQHTDSSPKPVANLANIDGEPDVITASFRVKLRNKNSEVIVRLLIDRGSEKTYMSEAAAKISET</sequence>
<gene>
    <name evidence="1" type="ORF">QAD02_010490</name>
</gene>
<proteinExistence type="predicted"/>
<name>A0ACC2NWP7_9HYME</name>